<evidence type="ECO:0000313" key="4">
    <source>
        <dbReference type="Proteomes" id="UP000796880"/>
    </source>
</evidence>
<feature type="chain" id="PRO_5035436710" evidence="2">
    <location>
        <begin position="31"/>
        <end position="102"/>
    </location>
</feature>
<name>A0A8K0GP24_9ROSA</name>
<dbReference type="OrthoDB" id="10311501at2759"/>
<protein>
    <submittedName>
        <fullName evidence="3">Uncharacterized protein</fullName>
    </submittedName>
</protein>
<reference evidence="3" key="1">
    <citation type="submission" date="2020-03" db="EMBL/GenBank/DDBJ databases">
        <title>A high-quality chromosome-level genome assembly of a woody plant with both climbing and erect habits, Rhamnella rubrinervis.</title>
        <authorList>
            <person name="Lu Z."/>
            <person name="Yang Y."/>
            <person name="Zhu X."/>
            <person name="Sun Y."/>
        </authorList>
    </citation>
    <scope>NUCLEOTIDE SEQUENCE</scope>
    <source>
        <strain evidence="3">BYM</strain>
        <tissue evidence="3">Leaf</tissue>
    </source>
</reference>
<gene>
    <name evidence="3" type="ORF">FNV43_RR24386</name>
</gene>
<comment type="caution">
    <text evidence="3">The sequence shown here is derived from an EMBL/GenBank/DDBJ whole genome shotgun (WGS) entry which is preliminary data.</text>
</comment>
<evidence type="ECO:0000256" key="2">
    <source>
        <dbReference type="SAM" id="SignalP"/>
    </source>
</evidence>
<dbReference type="AlphaFoldDB" id="A0A8K0GP24"/>
<feature type="signal peptide" evidence="2">
    <location>
        <begin position="1"/>
        <end position="30"/>
    </location>
</feature>
<proteinExistence type="predicted"/>
<keyword evidence="4" id="KW-1185">Reference proteome</keyword>
<dbReference type="EMBL" id="VOIH02000011">
    <property type="protein sequence ID" value="KAF3433284.1"/>
    <property type="molecule type" value="Genomic_DNA"/>
</dbReference>
<feature type="region of interest" description="Disordered" evidence="1">
    <location>
        <begin position="50"/>
        <end position="102"/>
    </location>
</feature>
<evidence type="ECO:0000313" key="3">
    <source>
        <dbReference type="EMBL" id="KAF3433284.1"/>
    </source>
</evidence>
<organism evidence="3 4">
    <name type="scientific">Rhamnella rubrinervis</name>
    <dbReference type="NCBI Taxonomy" id="2594499"/>
    <lineage>
        <taxon>Eukaryota</taxon>
        <taxon>Viridiplantae</taxon>
        <taxon>Streptophyta</taxon>
        <taxon>Embryophyta</taxon>
        <taxon>Tracheophyta</taxon>
        <taxon>Spermatophyta</taxon>
        <taxon>Magnoliopsida</taxon>
        <taxon>eudicotyledons</taxon>
        <taxon>Gunneridae</taxon>
        <taxon>Pentapetalae</taxon>
        <taxon>rosids</taxon>
        <taxon>fabids</taxon>
        <taxon>Rosales</taxon>
        <taxon>Rhamnaceae</taxon>
        <taxon>rhamnoid group</taxon>
        <taxon>Rhamneae</taxon>
        <taxon>Rhamnella</taxon>
    </lineage>
</organism>
<sequence length="102" mass="10930">MGKRELKTTIPVLISLVLLLSLTFQTKSSAATGGGTRRFSNKGCVGTTCGHLGSHPNHQQPLDRVENVGDDPGDDHHDEAAPGDDYDFYRQYGDVPSPGIGH</sequence>
<evidence type="ECO:0000256" key="1">
    <source>
        <dbReference type="SAM" id="MobiDB-lite"/>
    </source>
</evidence>
<dbReference type="Proteomes" id="UP000796880">
    <property type="component" value="Unassembled WGS sequence"/>
</dbReference>
<keyword evidence="2" id="KW-0732">Signal</keyword>
<accession>A0A8K0GP24</accession>